<sequence length="212" mass="25279">MLCNSTTRKQMTGMVGKHYDLHHKFPVLLQNEDGTSRFSSTFSPQQIHQAVVYQIYQFCRDKNLVFVWVYLYSNWYTINEWNTWARSTRDAFPSAKTTMMVESHWRVLKRVDLLNHNRPDYLVFKIISKTCAKKIRQFNEKIARRVTTPSWENDFRSEWATLASRELTDDGESLYEVDTARWVCGCPYFVHSRFLLCKHLVSSRMVWWLGMP</sequence>
<feature type="domain" description="SWIM-type" evidence="2">
    <location>
        <begin position="175"/>
        <end position="208"/>
    </location>
</feature>
<name>A0A1X2GQ76_9FUNG</name>
<dbReference type="PROSITE" id="PS50966">
    <property type="entry name" value="ZF_SWIM"/>
    <property type="match status" value="1"/>
</dbReference>
<evidence type="ECO:0000313" key="4">
    <source>
        <dbReference type="Proteomes" id="UP000242146"/>
    </source>
</evidence>
<dbReference type="EMBL" id="MCGT01000006">
    <property type="protein sequence ID" value="ORX58894.1"/>
    <property type="molecule type" value="Genomic_DNA"/>
</dbReference>
<dbReference type="Proteomes" id="UP000242146">
    <property type="component" value="Unassembled WGS sequence"/>
</dbReference>
<keyword evidence="1" id="KW-0479">Metal-binding</keyword>
<dbReference type="AlphaFoldDB" id="A0A1X2GQ76"/>
<reference evidence="3 4" key="1">
    <citation type="submission" date="2016-07" db="EMBL/GenBank/DDBJ databases">
        <title>Pervasive Adenine N6-methylation of Active Genes in Fungi.</title>
        <authorList>
            <consortium name="DOE Joint Genome Institute"/>
            <person name="Mondo S.J."/>
            <person name="Dannebaum R.O."/>
            <person name="Kuo R.C."/>
            <person name="Labutti K."/>
            <person name="Haridas S."/>
            <person name="Kuo A."/>
            <person name="Salamov A."/>
            <person name="Ahrendt S.R."/>
            <person name="Lipzen A."/>
            <person name="Sullivan W."/>
            <person name="Andreopoulos W.B."/>
            <person name="Clum A."/>
            <person name="Lindquist E."/>
            <person name="Daum C."/>
            <person name="Ramamoorthy G.K."/>
            <person name="Gryganskyi A."/>
            <person name="Culley D."/>
            <person name="Magnuson J.K."/>
            <person name="James T.Y."/>
            <person name="O'Malley M.A."/>
            <person name="Stajich J.E."/>
            <person name="Spatafora J.W."/>
            <person name="Visel A."/>
            <person name="Grigoriev I.V."/>
        </authorList>
    </citation>
    <scope>NUCLEOTIDE SEQUENCE [LARGE SCALE GENOMIC DNA]</scope>
    <source>
        <strain evidence="3 4">NRRL 3301</strain>
    </source>
</reference>
<keyword evidence="1" id="KW-0862">Zinc</keyword>
<proteinExistence type="predicted"/>
<dbReference type="GO" id="GO:0008270">
    <property type="term" value="F:zinc ion binding"/>
    <property type="evidence" value="ECO:0007669"/>
    <property type="project" value="UniProtKB-KW"/>
</dbReference>
<protein>
    <recommendedName>
        <fullName evidence="2">SWIM-type domain-containing protein</fullName>
    </recommendedName>
</protein>
<dbReference type="OrthoDB" id="2401469at2759"/>
<organism evidence="3 4">
    <name type="scientific">Hesseltinella vesiculosa</name>
    <dbReference type="NCBI Taxonomy" id="101127"/>
    <lineage>
        <taxon>Eukaryota</taxon>
        <taxon>Fungi</taxon>
        <taxon>Fungi incertae sedis</taxon>
        <taxon>Mucoromycota</taxon>
        <taxon>Mucoromycotina</taxon>
        <taxon>Mucoromycetes</taxon>
        <taxon>Mucorales</taxon>
        <taxon>Cunninghamellaceae</taxon>
        <taxon>Hesseltinella</taxon>
    </lineage>
</organism>
<evidence type="ECO:0000259" key="2">
    <source>
        <dbReference type="PROSITE" id="PS50966"/>
    </source>
</evidence>
<evidence type="ECO:0000256" key="1">
    <source>
        <dbReference type="PROSITE-ProRule" id="PRU00325"/>
    </source>
</evidence>
<comment type="caution">
    <text evidence="3">The sequence shown here is derived from an EMBL/GenBank/DDBJ whole genome shotgun (WGS) entry which is preliminary data.</text>
</comment>
<keyword evidence="1" id="KW-0863">Zinc-finger</keyword>
<keyword evidence="4" id="KW-1185">Reference proteome</keyword>
<dbReference type="InterPro" id="IPR007527">
    <property type="entry name" value="Znf_SWIM"/>
</dbReference>
<accession>A0A1X2GQ76</accession>
<gene>
    <name evidence="3" type="ORF">DM01DRAFT_1208795</name>
</gene>
<evidence type="ECO:0000313" key="3">
    <source>
        <dbReference type="EMBL" id="ORX58894.1"/>
    </source>
</evidence>